<keyword evidence="6" id="KW-1160">Virus entry into host cell</keyword>
<keyword evidence="5" id="KW-0231">Viral genome packaging</keyword>
<dbReference type="AlphaFoldDB" id="A0A0F9GV69"/>
<evidence type="ECO:0000256" key="1">
    <source>
        <dbReference type="ARBA" id="ARBA00004328"/>
    </source>
</evidence>
<dbReference type="GO" id="GO:0046718">
    <property type="term" value="P:symbiont entry into host cell"/>
    <property type="evidence" value="ECO:0007669"/>
    <property type="project" value="UniProtKB-KW"/>
</dbReference>
<keyword evidence="7" id="KW-0472">Membrane</keyword>
<evidence type="ECO:0000256" key="3">
    <source>
        <dbReference type="ARBA" id="ARBA00022612"/>
    </source>
</evidence>
<comment type="subcellular location">
    <subcellularLocation>
        <location evidence="1">Virion</location>
    </subcellularLocation>
</comment>
<reference evidence="8" key="1">
    <citation type="journal article" date="2015" name="Nature">
        <title>Complex archaea that bridge the gap between prokaryotes and eukaryotes.</title>
        <authorList>
            <person name="Spang A."/>
            <person name="Saw J.H."/>
            <person name="Jorgensen S.L."/>
            <person name="Zaremba-Niedzwiedzka K."/>
            <person name="Martijn J."/>
            <person name="Lind A.E."/>
            <person name="van Eijk R."/>
            <person name="Schleper C."/>
            <person name="Guy L."/>
            <person name="Ettema T.J."/>
        </authorList>
    </citation>
    <scope>NUCLEOTIDE SEQUENCE</scope>
</reference>
<protein>
    <recommendedName>
        <fullName evidence="9">Bacteriophage head to tail connecting protein</fullName>
    </recommendedName>
</protein>
<evidence type="ECO:0000313" key="8">
    <source>
        <dbReference type="EMBL" id="KKM02730.1"/>
    </source>
</evidence>
<comment type="caution">
    <text evidence="8">The sequence shown here is derived from an EMBL/GenBank/DDBJ whole genome shotgun (WGS) entry which is preliminary data.</text>
</comment>
<gene>
    <name evidence="8" type="ORF">LCGC14_1781480</name>
</gene>
<dbReference type="Pfam" id="PF12236">
    <property type="entry name" value="Head-tail_con"/>
    <property type="match status" value="1"/>
</dbReference>
<name>A0A0F9GV69_9ZZZZ</name>
<evidence type="ECO:0000256" key="2">
    <source>
        <dbReference type="ARBA" id="ARBA00022595"/>
    </source>
</evidence>
<evidence type="ECO:0008006" key="9">
    <source>
        <dbReference type="Google" id="ProtNLM"/>
    </source>
</evidence>
<evidence type="ECO:0000256" key="5">
    <source>
        <dbReference type="ARBA" id="ARBA00023219"/>
    </source>
</evidence>
<evidence type="ECO:0000256" key="4">
    <source>
        <dbReference type="ARBA" id="ARBA00022844"/>
    </source>
</evidence>
<evidence type="ECO:0000256" key="7">
    <source>
        <dbReference type="SAM" id="Phobius"/>
    </source>
</evidence>
<organism evidence="8">
    <name type="scientific">marine sediment metagenome</name>
    <dbReference type="NCBI Taxonomy" id="412755"/>
    <lineage>
        <taxon>unclassified sequences</taxon>
        <taxon>metagenomes</taxon>
        <taxon>ecological metagenomes</taxon>
    </lineage>
</organism>
<feature type="transmembrane region" description="Helical" evidence="7">
    <location>
        <begin position="68"/>
        <end position="93"/>
    </location>
</feature>
<dbReference type="InterPro" id="IPR020991">
    <property type="entry name" value="Connector_podovirus"/>
</dbReference>
<keyword evidence="7" id="KW-0812">Transmembrane</keyword>
<keyword evidence="2" id="KW-1162">Viral penetration into host cytoplasm</keyword>
<dbReference type="EMBL" id="LAZR01016855">
    <property type="protein sequence ID" value="KKM02730.1"/>
    <property type="molecule type" value="Genomic_DNA"/>
</dbReference>
<keyword evidence="7" id="KW-1133">Transmembrane helix</keyword>
<accession>A0A0F9GV69</accession>
<keyword evidence="3" id="KW-1188">Viral release from host cell</keyword>
<keyword evidence="4" id="KW-0946">Virion</keyword>
<evidence type="ECO:0000256" key="6">
    <source>
        <dbReference type="ARBA" id="ARBA00023296"/>
    </source>
</evidence>
<sequence length="543" mass="60969">MATNVRSKNDSVAMVLERYDRANSRKQESDGLRQEAGYYSWPNAWRQVHNIEQSEGEQNTLNLYDSTALMSAFTLTSGLFSFLMPAGAFWFGFTAQDPKLNENPTMLQWMSMASSATHKEIWRSNFQREMFMTIRSMVVFGTGIISVELIGKDLVFQSHHVGFMAFDDNNRGEIDTVYRKIFYTTRQAVQEFGIDIKRSKTIQKAITGRKWDDKFEFVHVVSPNKDFDQTKIGAKNKKVKSQYIMIKDKTVVKRGGFDQLPYLVARFALVPGEIMGRGPAIELLPEIKMLNRMKSSFIEAAEKSVNPPLIAEDDGVVGQPVTEPNGMIYVRAGSQFPVPLNTGANLQINAEVLRDQQMVVKEGFLINRFNTLEDKRNMTAFEVGVRKEDDLTIVSPQVTPLQKETLDPLITRSLELLVKAKRVPEPPQTFDFDIAYQGRLSLAMASVQSNAMEAVLAKWQPYGEITPVYQNVNFDKGFRTSWLAGGAPADVLTDFDEMMKERKEAEDLQKAAAQAQIAETASKALKNVSGAAEEGSVAEQLVG</sequence>
<dbReference type="GO" id="GO:0044423">
    <property type="term" value="C:virion component"/>
    <property type="evidence" value="ECO:0007669"/>
    <property type="project" value="UniProtKB-KW"/>
</dbReference>
<proteinExistence type="predicted"/>